<dbReference type="RefSeq" id="WP_168927994.1">
    <property type="nucleotide sequence ID" value="NZ_BKAT01000059.1"/>
</dbReference>
<dbReference type="PROSITE" id="PS50943">
    <property type="entry name" value="HTH_CROC1"/>
    <property type="match status" value="1"/>
</dbReference>
<dbReference type="AlphaFoldDB" id="A0A1H4GBV4"/>
<accession>A0A1H4GBV4</accession>
<sequence length="88" mass="10285">MAAKSHKEIYKENIQSKDEINHKISRLLKKNRKKRGFPSYKRFAEELGISKTLYGRYENGQDLRVSTLIKIVQGMGVKVSDFFSEFDN</sequence>
<evidence type="ECO:0000313" key="2">
    <source>
        <dbReference type="EMBL" id="SEB07113.1"/>
    </source>
</evidence>
<evidence type="ECO:0000259" key="1">
    <source>
        <dbReference type="PROSITE" id="PS50943"/>
    </source>
</evidence>
<dbReference type="Pfam" id="PF01381">
    <property type="entry name" value="HTH_3"/>
    <property type="match status" value="1"/>
</dbReference>
<dbReference type="SUPFAM" id="SSF47413">
    <property type="entry name" value="lambda repressor-like DNA-binding domains"/>
    <property type="match status" value="1"/>
</dbReference>
<dbReference type="Gene3D" id="1.10.260.40">
    <property type="entry name" value="lambda repressor-like DNA-binding domains"/>
    <property type="match status" value="1"/>
</dbReference>
<organism evidence="2 3">
    <name type="scientific">Chitinophaga terrae</name>
    <name type="common">ex Kim and Jung 2007</name>
    <dbReference type="NCBI Taxonomy" id="408074"/>
    <lineage>
        <taxon>Bacteria</taxon>
        <taxon>Pseudomonadati</taxon>
        <taxon>Bacteroidota</taxon>
        <taxon>Chitinophagia</taxon>
        <taxon>Chitinophagales</taxon>
        <taxon>Chitinophagaceae</taxon>
        <taxon>Chitinophaga</taxon>
    </lineage>
</organism>
<proteinExistence type="predicted"/>
<keyword evidence="3" id="KW-1185">Reference proteome</keyword>
<dbReference type="GO" id="GO:0003677">
    <property type="term" value="F:DNA binding"/>
    <property type="evidence" value="ECO:0007669"/>
    <property type="project" value="InterPro"/>
</dbReference>
<dbReference type="Proteomes" id="UP000199656">
    <property type="component" value="Unassembled WGS sequence"/>
</dbReference>
<evidence type="ECO:0000313" key="3">
    <source>
        <dbReference type="Proteomes" id="UP000199656"/>
    </source>
</evidence>
<protein>
    <submittedName>
        <fullName evidence="2">Helix-turn-helix</fullName>
    </submittedName>
</protein>
<dbReference type="CDD" id="cd00093">
    <property type="entry name" value="HTH_XRE"/>
    <property type="match status" value="1"/>
</dbReference>
<dbReference type="EMBL" id="FNRL01000036">
    <property type="protein sequence ID" value="SEB07113.1"/>
    <property type="molecule type" value="Genomic_DNA"/>
</dbReference>
<dbReference type="STRING" id="408074.SAMN05660909_05161"/>
<reference evidence="3" key="1">
    <citation type="submission" date="2016-10" db="EMBL/GenBank/DDBJ databases">
        <authorList>
            <person name="Varghese N."/>
            <person name="Submissions S."/>
        </authorList>
    </citation>
    <scope>NUCLEOTIDE SEQUENCE [LARGE SCALE GENOMIC DNA]</scope>
    <source>
        <strain evidence="3">DSM 23920</strain>
    </source>
</reference>
<gene>
    <name evidence="2" type="ORF">SAMN05660909_05161</name>
</gene>
<dbReference type="InterPro" id="IPR001387">
    <property type="entry name" value="Cro/C1-type_HTH"/>
</dbReference>
<feature type="domain" description="HTH cro/C1-type" evidence="1">
    <location>
        <begin position="43"/>
        <end position="82"/>
    </location>
</feature>
<dbReference type="SMART" id="SM00530">
    <property type="entry name" value="HTH_XRE"/>
    <property type="match status" value="1"/>
</dbReference>
<dbReference type="InterPro" id="IPR010982">
    <property type="entry name" value="Lambda_DNA-bd_dom_sf"/>
</dbReference>
<name>A0A1H4GBV4_9BACT</name>